<evidence type="ECO:0000256" key="6">
    <source>
        <dbReference type="SAM" id="MobiDB-lite"/>
    </source>
</evidence>
<gene>
    <name evidence="8" type="ORF">EJ05DRAFT_472732</name>
</gene>
<keyword evidence="3 7" id="KW-0812">Transmembrane</keyword>
<evidence type="ECO:0000256" key="1">
    <source>
        <dbReference type="ARBA" id="ARBA00004141"/>
    </source>
</evidence>
<evidence type="ECO:0000313" key="9">
    <source>
        <dbReference type="Proteomes" id="UP000799437"/>
    </source>
</evidence>
<feature type="transmembrane region" description="Helical" evidence="7">
    <location>
        <begin position="343"/>
        <end position="363"/>
    </location>
</feature>
<dbReference type="PANTHER" id="PTHR13353:SF5">
    <property type="entry name" value="TRANSMEMBRANE PROTEIN 19"/>
    <property type="match status" value="1"/>
</dbReference>
<dbReference type="Proteomes" id="UP000799437">
    <property type="component" value="Unassembled WGS sequence"/>
</dbReference>
<sequence length="372" mass="38821">MKPIIAVPAISALVYRAYSRKSLTPLGIVTAFVTAITHAIHPWSVFFALLATFFLAGTAATKVKHEIKARLTQSANGSSGGEGARTHTQVLANSLAASILILLHTWVLSQGPRSKYFSNEHCWRRGSDVLVVGIVANYAAVTADTLSSELGILSSTAPRLITAPWKVVPKGTNGGVTFAGLLAGFGGSFLISAVSSILIPWCNPPSSATAKLSGAARLSTQMEGSWTWEQRILYLGAMTAAGFCGTILDSLLGALLQASVVDTHSGLVVEGAGGGKVLLHAGDSTRGKRAGLSSEGHTSAISQSNAANTRGQNKSRQSQAAEVKETRKLEVGRDILDNNAVNFVMATTISFGAMIVAAISWGVPLDYTSLVS</sequence>
<keyword evidence="4 7" id="KW-1133">Transmembrane helix</keyword>
<organism evidence="8 9">
    <name type="scientific">Pseudovirgaria hyperparasitica</name>
    <dbReference type="NCBI Taxonomy" id="470096"/>
    <lineage>
        <taxon>Eukaryota</taxon>
        <taxon>Fungi</taxon>
        <taxon>Dikarya</taxon>
        <taxon>Ascomycota</taxon>
        <taxon>Pezizomycotina</taxon>
        <taxon>Dothideomycetes</taxon>
        <taxon>Dothideomycetes incertae sedis</taxon>
        <taxon>Acrospermales</taxon>
        <taxon>Acrospermaceae</taxon>
        <taxon>Pseudovirgaria</taxon>
    </lineage>
</organism>
<dbReference type="GeneID" id="54484295"/>
<dbReference type="RefSeq" id="XP_033604220.1">
    <property type="nucleotide sequence ID" value="XM_033743241.1"/>
</dbReference>
<dbReference type="OrthoDB" id="15001at2759"/>
<evidence type="ECO:0000256" key="3">
    <source>
        <dbReference type="ARBA" id="ARBA00022692"/>
    </source>
</evidence>
<dbReference type="EMBL" id="ML996566">
    <property type="protein sequence ID" value="KAF2761769.1"/>
    <property type="molecule type" value="Genomic_DNA"/>
</dbReference>
<dbReference type="AlphaFoldDB" id="A0A6A6WHQ8"/>
<comment type="similarity">
    <text evidence="2">Belongs to the TMEM19 family.</text>
</comment>
<comment type="subcellular location">
    <subcellularLocation>
        <location evidence="1">Membrane</location>
        <topology evidence="1">Multi-pass membrane protein</topology>
    </subcellularLocation>
</comment>
<reference evidence="8" key="1">
    <citation type="journal article" date="2020" name="Stud. Mycol.">
        <title>101 Dothideomycetes genomes: a test case for predicting lifestyles and emergence of pathogens.</title>
        <authorList>
            <person name="Haridas S."/>
            <person name="Albert R."/>
            <person name="Binder M."/>
            <person name="Bloem J."/>
            <person name="Labutti K."/>
            <person name="Salamov A."/>
            <person name="Andreopoulos B."/>
            <person name="Baker S."/>
            <person name="Barry K."/>
            <person name="Bills G."/>
            <person name="Bluhm B."/>
            <person name="Cannon C."/>
            <person name="Castanera R."/>
            <person name="Culley D."/>
            <person name="Daum C."/>
            <person name="Ezra D."/>
            <person name="Gonzalez J."/>
            <person name="Henrissat B."/>
            <person name="Kuo A."/>
            <person name="Liang C."/>
            <person name="Lipzen A."/>
            <person name="Lutzoni F."/>
            <person name="Magnuson J."/>
            <person name="Mondo S."/>
            <person name="Nolan M."/>
            <person name="Ohm R."/>
            <person name="Pangilinan J."/>
            <person name="Park H.-J."/>
            <person name="Ramirez L."/>
            <person name="Alfaro M."/>
            <person name="Sun H."/>
            <person name="Tritt A."/>
            <person name="Yoshinaga Y."/>
            <person name="Zwiers L.-H."/>
            <person name="Turgeon B."/>
            <person name="Goodwin S."/>
            <person name="Spatafora J."/>
            <person name="Crous P."/>
            <person name="Grigoriev I."/>
        </authorList>
    </citation>
    <scope>NUCLEOTIDE SEQUENCE</scope>
    <source>
        <strain evidence="8">CBS 121739</strain>
    </source>
</reference>
<dbReference type="Pfam" id="PF01940">
    <property type="entry name" value="DUF92"/>
    <property type="match status" value="1"/>
</dbReference>
<evidence type="ECO:0000313" key="8">
    <source>
        <dbReference type="EMBL" id="KAF2761769.1"/>
    </source>
</evidence>
<accession>A0A6A6WHQ8</accession>
<feature type="transmembrane region" description="Helical" evidence="7">
    <location>
        <begin position="232"/>
        <end position="256"/>
    </location>
</feature>
<dbReference type="GO" id="GO:0016020">
    <property type="term" value="C:membrane"/>
    <property type="evidence" value="ECO:0007669"/>
    <property type="project" value="UniProtKB-SubCell"/>
</dbReference>
<feature type="compositionally biased region" description="Polar residues" evidence="6">
    <location>
        <begin position="295"/>
        <end position="320"/>
    </location>
</feature>
<proteinExistence type="inferred from homology"/>
<keyword evidence="5 7" id="KW-0472">Membrane</keyword>
<evidence type="ECO:0000256" key="5">
    <source>
        <dbReference type="ARBA" id="ARBA00023136"/>
    </source>
</evidence>
<keyword evidence="9" id="KW-1185">Reference proteome</keyword>
<dbReference type="PANTHER" id="PTHR13353">
    <property type="entry name" value="TRANSMEMBRANE PROTEIN 19"/>
    <property type="match status" value="1"/>
</dbReference>
<feature type="region of interest" description="Disordered" evidence="6">
    <location>
        <begin position="288"/>
        <end position="324"/>
    </location>
</feature>
<protein>
    <submittedName>
        <fullName evidence="8">DUF92 domain protein</fullName>
    </submittedName>
</protein>
<evidence type="ECO:0000256" key="7">
    <source>
        <dbReference type="SAM" id="Phobius"/>
    </source>
</evidence>
<feature type="transmembrane region" description="Helical" evidence="7">
    <location>
        <begin position="174"/>
        <end position="199"/>
    </location>
</feature>
<name>A0A6A6WHQ8_9PEZI</name>
<evidence type="ECO:0000256" key="4">
    <source>
        <dbReference type="ARBA" id="ARBA00022989"/>
    </source>
</evidence>
<feature type="transmembrane region" description="Helical" evidence="7">
    <location>
        <begin position="43"/>
        <end position="61"/>
    </location>
</feature>
<dbReference type="InterPro" id="IPR002794">
    <property type="entry name" value="DUF92_TMEM19"/>
</dbReference>
<evidence type="ECO:0000256" key="2">
    <source>
        <dbReference type="ARBA" id="ARBA00009012"/>
    </source>
</evidence>